<dbReference type="GO" id="GO:0003676">
    <property type="term" value="F:nucleic acid binding"/>
    <property type="evidence" value="ECO:0007669"/>
    <property type="project" value="InterPro"/>
</dbReference>
<organism evidence="1 2">
    <name type="scientific">Sphingomonas lacunae</name>
    <dbReference type="NCBI Taxonomy" id="2698828"/>
    <lineage>
        <taxon>Bacteria</taxon>
        <taxon>Pseudomonadati</taxon>
        <taxon>Pseudomonadota</taxon>
        <taxon>Alphaproteobacteria</taxon>
        <taxon>Sphingomonadales</taxon>
        <taxon>Sphingomonadaceae</taxon>
        <taxon>Sphingomonas</taxon>
    </lineage>
</organism>
<dbReference type="Proteomes" id="UP000503018">
    <property type="component" value="Chromosome"/>
</dbReference>
<dbReference type="RefSeq" id="WP_169944427.1">
    <property type="nucleotide sequence ID" value="NZ_CP053015.1"/>
</dbReference>
<dbReference type="PIRSF" id="PIRSF031796">
    <property type="entry name" value="UPC031796"/>
    <property type="match status" value="1"/>
</dbReference>
<gene>
    <name evidence="1" type="ORF">GV829_04930</name>
</gene>
<dbReference type="AlphaFoldDB" id="A0A6M4AS29"/>
<reference evidence="1 2" key="1">
    <citation type="submission" date="2020-01" db="EMBL/GenBank/DDBJ databases">
        <title>Sphingomonas sp. strain CSW-10.</title>
        <authorList>
            <person name="Chen W.-M."/>
        </authorList>
    </citation>
    <scope>NUCLEOTIDE SEQUENCE [LARGE SCALE GENOMIC DNA]</scope>
    <source>
        <strain evidence="1 2">CSW-10</strain>
    </source>
</reference>
<dbReference type="Pfam" id="PF06319">
    <property type="entry name" value="MmcB-like"/>
    <property type="match status" value="1"/>
</dbReference>
<sequence>MTGLLDISRADDVARGLSRLFHRRSLTVLCEVPLPNGRRADMVAIDGRGQISIVEIKVSRADLLADSKWPDYLDWCDRFYWALSPALDPGLIAGPAWQPQRCGLIIADRYDATVLREAAACALAPARRRSELLRIGRLAMRRLMVSLDPDLAVHAGEQDIGL</sequence>
<dbReference type="EMBL" id="CP053015">
    <property type="protein sequence ID" value="QJQ31874.1"/>
    <property type="molecule type" value="Genomic_DNA"/>
</dbReference>
<proteinExistence type="predicted"/>
<dbReference type="Gene3D" id="3.40.1350.10">
    <property type="match status" value="1"/>
</dbReference>
<keyword evidence="2" id="KW-1185">Reference proteome</keyword>
<protein>
    <submittedName>
        <fullName evidence="1">MmcB family DNA repair protein</fullName>
    </submittedName>
</protein>
<dbReference type="InterPro" id="IPR009394">
    <property type="entry name" value="MmcB-like"/>
</dbReference>
<evidence type="ECO:0000313" key="1">
    <source>
        <dbReference type="EMBL" id="QJQ31874.1"/>
    </source>
</evidence>
<evidence type="ECO:0000313" key="2">
    <source>
        <dbReference type="Proteomes" id="UP000503018"/>
    </source>
</evidence>
<name>A0A6M4AS29_9SPHN</name>
<accession>A0A6M4AS29</accession>
<dbReference type="InterPro" id="IPR011856">
    <property type="entry name" value="tRNA_endonuc-like_dom_sf"/>
</dbReference>
<dbReference type="KEGG" id="slan:GV829_04930"/>